<evidence type="ECO:0000256" key="13">
    <source>
        <dbReference type="PIRSR" id="PIRSR000350-4"/>
    </source>
</evidence>
<comment type="miscellaneous">
    <text evidence="14">The active site is a redox-active disulfide bond.</text>
</comment>
<keyword evidence="9 14" id="KW-0676">Redox-active center</keyword>
<evidence type="ECO:0000256" key="4">
    <source>
        <dbReference type="ARBA" id="ARBA00022630"/>
    </source>
</evidence>
<organism evidence="17 18">
    <name type="scientific">Maritimibacter alkaliphilus HTCC2654</name>
    <dbReference type="NCBI Taxonomy" id="314271"/>
    <lineage>
        <taxon>Bacteria</taxon>
        <taxon>Pseudomonadati</taxon>
        <taxon>Pseudomonadota</taxon>
        <taxon>Alphaproteobacteria</taxon>
        <taxon>Rhodobacterales</taxon>
        <taxon>Roseobacteraceae</taxon>
        <taxon>Maritimibacter</taxon>
    </lineage>
</organism>
<dbReference type="PIRSF" id="PIRSF000350">
    <property type="entry name" value="Mercury_reductase_MerA"/>
    <property type="match status" value="1"/>
</dbReference>
<evidence type="ECO:0000256" key="10">
    <source>
        <dbReference type="ARBA" id="ARBA00049187"/>
    </source>
</evidence>
<dbReference type="SUPFAM" id="SSF51905">
    <property type="entry name" value="FAD/NAD(P)-binding domain"/>
    <property type="match status" value="1"/>
</dbReference>
<evidence type="ECO:0000313" key="18">
    <source>
        <dbReference type="Proteomes" id="UP000002931"/>
    </source>
</evidence>
<sequence>MADLTCDFLVIGGGPGGYVAAIRAGQLGLKTVLVEKEAVGGTCLNVGCIPSKALIHAAEKFHDAVSFAVENALGIQNAAPSIDYARTVGWKDGVVATLTGGVRGLLKRAKVEVVSGTAQFIDGKTVQVGMGDRITAKTIVIATGSTPVDLPPLPFGGDVLSSTGALALTHVPPTFAVVGGGYIGLEIGTAFAKLGARVTVVEAGPSLLPQYDAELVKPVAKRLEALGVTVHLNARATGHEAGRLWIEGPDGPAQIDADKVLVAVGRKPYTDGLGLERLSLPTQRGFIPVNDRCETPMRGVFAIGDVIPGPMLAHRAMAEGEMVAEIAAGHTRVWDKQAMPATCFTDPEIVTVGLSPQEAKDQFGAAKIGRFPFTANGRALATEGTEGMVRVVARAEDNRIVGIQAVGQGISELSSAFSIALDMGARLEDVAAIVQSHPTRSEGFAEAAMQALGRAVHI</sequence>
<dbReference type="InterPro" id="IPR001100">
    <property type="entry name" value="Pyr_nuc-diS_OxRdtase"/>
</dbReference>
<keyword evidence="12" id="KW-0547">Nucleotide-binding</keyword>
<keyword evidence="5 12" id="KW-0274">FAD</keyword>
<evidence type="ECO:0000256" key="3">
    <source>
        <dbReference type="ARBA" id="ARBA00016961"/>
    </source>
</evidence>
<comment type="caution">
    <text evidence="17">The sequence shown here is derived from an EMBL/GenBank/DDBJ whole genome shotgun (WGS) entry which is preliminary data.</text>
</comment>
<dbReference type="InterPro" id="IPR036188">
    <property type="entry name" value="FAD/NAD-bd_sf"/>
</dbReference>
<evidence type="ECO:0000256" key="2">
    <source>
        <dbReference type="ARBA" id="ARBA00012608"/>
    </source>
</evidence>
<dbReference type="OrthoDB" id="9776382at2"/>
<reference evidence="17 18" key="1">
    <citation type="journal article" date="2010" name="J. Bacteriol.">
        <title>Genome sequences of Pelagibaca bermudensis HTCC2601T and Maritimibacter alkaliphilus HTCC2654T, the type strains of two marine Roseobacter genera.</title>
        <authorList>
            <person name="Thrash J.C."/>
            <person name="Cho J.C."/>
            <person name="Ferriera S."/>
            <person name="Johnson J."/>
            <person name="Vergin K.L."/>
            <person name="Giovannoni S.J."/>
        </authorList>
    </citation>
    <scope>NUCLEOTIDE SEQUENCE [LARGE SCALE GENOMIC DNA]</scope>
    <source>
        <strain evidence="17 18">HTCC2654</strain>
    </source>
</reference>
<dbReference type="HOGENOM" id="CLU_016755_0_1_5"/>
<dbReference type="Pfam" id="PF02852">
    <property type="entry name" value="Pyr_redox_dim"/>
    <property type="match status" value="1"/>
</dbReference>
<dbReference type="GO" id="GO:0004148">
    <property type="term" value="F:dihydrolipoyl dehydrogenase (NADH) activity"/>
    <property type="evidence" value="ECO:0007669"/>
    <property type="project" value="UniProtKB-EC"/>
</dbReference>
<dbReference type="GO" id="GO:0050660">
    <property type="term" value="F:flavin adenine dinucleotide binding"/>
    <property type="evidence" value="ECO:0007669"/>
    <property type="project" value="InterPro"/>
</dbReference>
<dbReference type="STRING" id="314271.RB2654_19433"/>
<dbReference type="EC" id="1.8.1.4" evidence="2 14"/>
<evidence type="ECO:0000256" key="8">
    <source>
        <dbReference type="ARBA" id="ARBA00023157"/>
    </source>
</evidence>
<protein>
    <recommendedName>
        <fullName evidence="3 14">Dihydrolipoyl dehydrogenase</fullName>
        <ecNumber evidence="2 14">1.8.1.4</ecNumber>
    </recommendedName>
</protein>
<evidence type="ECO:0000256" key="9">
    <source>
        <dbReference type="ARBA" id="ARBA00023284"/>
    </source>
</evidence>
<dbReference type="InterPro" id="IPR006258">
    <property type="entry name" value="Lipoamide_DH"/>
</dbReference>
<keyword evidence="7 12" id="KW-0520">NAD</keyword>
<dbReference type="InterPro" id="IPR016156">
    <property type="entry name" value="FAD/NAD-linked_Rdtase_dimer_sf"/>
</dbReference>
<evidence type="ECO:0000256" key="7">
    <source>
        <dbReference type="ARBA" id="ARBA00023027"/>
    </source>
</evidence>
<dbReference type="PRINTS" id="PR00368">
    <property type="entry name" value="FADPNR"/>
</dbReference>
<dbReference type="eggNOG" id="COG1249">
    <property type="taxonomic scope" value="Bacteria"/>
</dbReference>
<feature type="domain" description="FAD/NAD(P)-binding" evidence="16">
    <location>
        <begin position="7"/>
        <end position="320"/>
    </location>
</feature>
<dbReference type="FunFam" id="3.30.390.30:FF:000001">
    <property type="entry name" value="Dihydrolipoyl dehydrogenase"/>
    <property type="match status" value="1"/>
</dbReference>
<feature type="disulfide bond" description="Redox-active" evidence="13">
    <location>
        <begin position="43"/>
        <end position="48"/>
    </location>
</feature>
<dbReference type="Proteomes" id="UP000002931">
    <property type="component" value="Unassembled WGS sequence"/>
</dbReference>
<gene>
    <name evidence="17" type="ORF">RB2654_19433</name>
</gene>
<evidence type="ECO:0000313" key="17">
    <source>
        <dbReference type="EMBL" id="EAQ14788.1"/>
    </source>
</evidence>
<feature type="binding site" evidence="12">
    <location>
        <position position="52"/>
    </location>
    <ligand>
        <name>FAD</name>
        <dbReference type="ChEBI" id="CHEBI:57692"/>
    </ligand>
</feature>
<feature type="binding site" evidence="12">
    <location>
        <position position="265"/>
    </location>
    <ligand>
        <name>NAD(+)</name>
        <dbReference type="ChEBI" id="CHEBI:57540"/>
    </ligand>
</feature>
<dbReference type="Gene3D" id="3.30.390.30">
    <property type="match status" value="1"/>
</dbReference>
<dbReference type="Gene3D" id="3.50.50.60">
    <property type="entry name" value="FAD/NAD(P)-binding domain"/>
    <property type="match status" value="2"/>
</dbReference>
<dbReference type="NCBIfam" id="TIGR01350">
    <property type="entry name" value="lipoamide_DH"/>
    <property type="match status" value="1"/>
</dbReference>
<dbReference type="PRINTS" id="PR00411">
    <property type="entry name" value="PNDRDTASEI"/>
</dbReference>
<dbReference type="PROSITE" id="PS00076">
    <property type="entry name" value="PYRIDINE_REDOX_1"/>
    <property type="match status" value="1"/>
</dbReference>
<dbReference type="RefSeq" id="WP_008334661.1">
    <property type="nucleotide sequence ID" value="NZ_CH902578.1"/>
</dbReference>
<comment type="catalytic activity">
    <reaction evidence="10 14">
        <text>N(6)-[(R)-dihydrolipoyl]-L-lysyl-[protein] + NAD(+) = N(6)-[(R)-lipoyl]-L-lysyl-[protein] + NADH + H(+)</text>
        <dbReference type="Rhea" id="RHEA:15045"/>
        <dbReference type="Rhea" id="RHEA-COMP:10474"/>
        <dbReference type="Rhea" id="RHEA-COMP:10475"/>
        <dbReference type="ChEBI" id="CHEBI:15378"/>
        <dbReference type="ChEBI" id="CHEBI:57540"/>
        <dbReference type="ChEBI" id="CHEBI:57945"/>
        <dbReference type="ChEBI" id="CHEBI:83099"/>
        <dbReference type="ChEBI" id="CHEBI:83100"/>
        <dbReference type="EC" id="1.8.1.4"/>
    </reaction>
</comment>
<dbReference type="AlphaFoldDB" id="A3VA47"/>
<dbReference type="Pfam" id="PF07992">
    <property type="entry name" value="Pyr_redox_2"/>
    <property type="match status" value="1"/>
</dbReference>
<feature type="binding site" evidence="12">
    <location>
        <begin position="179"/>
        <end position="186"/>
    </location>
    <ligand>
        <name>NAD(+)</name>
        <dbReference type="ChEBI" id="CHEBI:57540"/>
    </ligand>
</feature>
<proteinExistence type="inferred from homology"/>
<keyword evidence="6 14" id="KW-0560">Oxidoreductase</keyword>
<keyword evidence="8" id="KW-1015">Disulfide bond</keyword>
<accession>A3VA47</accession>
<keyword evidence="4 14" id="KW-0285">Flavoprotein</keyword>
<dbReference type="PANTHER" id="PTHR22912">
    <property type="entry name" value="DISULFIDE OXIDOREDUCTASE"/>
    <property type="match status" value="1"/>
</dbReference>
<dbReference type="GO" id="GO:0006103">
    <property type="term" value="P:2-oxoglutarate metabolic process"/>
    <property type="evidence" value="ECO:0007669"/>
    <property type="project" value="TreeGrafter"/>
</dbReference>
<dbReference type="SUPFAM" id="SSF55424">
    <property type="entry name" value="FAD/NAD-linked reductases, dimerisation (C-terminal) domain"/>
    <property type="match status" value="1"/>
</dbReference>
<dbReference type="InterPro" id="IPR004099">
    <property type="entry name" value="Pyr_nucl-diS_OxRdtase_dimer"/>
</dbReference>
<feature type="active site" description="Proton acceptor" evidence="11">
    <location>
        <position position="437"/>
    </location>
</feature>
<feature type="domain" description="Pyridine nucleotide-disulphide oxidoreductase dimerisation" evidence="15">
    <location>
        <begin position="339"/>
        <end position="448"/>
    </location>
</feature>
<evidence type="ECO:0000256" key="12">
    <source>
        <dbReference type="PIRSR" id="PIRSR000350-3"/>
    </source>
</evidence>
<keyword evidence="18" id="KW-1185">Reference proteome</keyword>
<evidence type="ECO:0000256" key="6">
    <source>
        <dbReference type="ARBA" id="ARBA00023002"/>
    </source>
</evidence>
<feature type="binding site" evidence="12">
    <location>
        <position position="305"/>
    </location>
    <ligand>
        <name>NAD(+)</name>
        <dbReference type="ChEBI" id="CHEBI:57540"/>
    </ligand>
</feature>
<dbReference type="InterPro" id="IPR023753">
    <property type="entry name" value="FAD/NAD-binding_dom"/>
</dbReference>
<feature type="binding site" evidence="12">
    <location>
        <begin position="311"/>
        <end position="314"/>
    </location>
    <ligand>
        <name>FAD</name>
        <dbReference type="ChEBI" id="CHEBI:57692"/>
    </ligand>
</feature>
<evidence type="ECO:0000259" key="15">
    <source>
        <dbReference type="Pfam" id="PF02852"/>
    </source>
</evidence>
<dbReference type="EMBL" id="AAMT01000001">
    <property type="protein sequence ID" value="EAQ14788.1"/>
    <property type="molecule type" value="Genomic_DNA"/>
</dbReference>
<dbReference type="InterPro" id="IPR012999">
    <property type="entry name" value="Pyr_OxRdtase_I_AS"/>
</dbReference>
<dbReference type="InterPro" id="IPR050151">
    <property type="entry name" value="Class-I_Pyr_Nuc-Dis_Oxidored"/>
</dbReference>
<evidence type="ECO:0000259" key="16">
    <source>
        <dbReference type="Pfam" id="PF07992"/>
    </source>
</evidence>
<evidence type="ECO:0000256" key="14">
    <source>
        <dbReference type="RuleBase" id="RU003692"/>
    </source>
</evidence>
<evidence type="ECO:0000256" key="11">
    <source>
        <dbReference type="PIRSR" id="PIRSR000350-2"/>
    </source>
</evidence>
<evidence type="ECO:0000256" key="1">
    <source>
        <dbReference type="ARBA" id="ARBA00007532"/>
    </source>
</evidence>
<comment type="cofactor">
    <cofactor evidence="12 14">
        <name>FAD</name>
        <dbReference type="ChEBI" id="CHEBI:57692"/>
    </cofactor>
    <text evidence="12 14">Binds 1 FAD per subunit.</text>
</comment>
<dbReference type="PANTHER" id="PTHR22912:SF160">
    <property type="entry name" value="DIHYDROLIPOYL DEHYDROGENASE"/>
    <property type="match status" value="1"/>
</dbReference>
<feature type="binding site" evidence="12">
    <location>
        <position position="202"/>
    </location>
    <ligand>
        <name>NAD(+)</name>
        <dbReference type="ChEBI" id="CHEBI:57540"/>
    </ligand>
</feature>
<evidence type="ECO:0000256" key="5">
    <source>
        <dbReference type="ARBA" id="ARBA00022827"/>
    </source>
</evidence>
<comment type="similarity">
    <text evidence="1 14">Belongs to the class-I pyridine nucleotide-disulfide oxidoreductase family.</text>
</comment>
<feature type="binding site" evidence="12">
    <location>
        <begin position="143"/>
        <end position="145"/>
    </location>
    <ligand>
        <name>FAD</name>
        <dbReference type="ChEBI" id="CHEBI:57692"/>
    </ligand>
</feature>
<name>A3VA47_9RHOB</name>